<keyword evidence="1" id="KW-1015">Disulfide bond</keyword>
<reference evidence="5" key="1">
    <citation type="submission" date="2022-07" db="EMBL/GenBank/DDBJ databases">
        <authorList>
            <person name="Trinca V."/>
            <person name="Uliana J.V.C."/>
            <person name="Torres T.T."/>
            <person name="Ward R.J."/>
            <person name="Monesi N."/>
        </authorList>
    </citation>
    <scope>NUCLEOTIDE SEQUENCE</scope>
    <source>
        <strain evidence="5">HSMRA1968</strain>
        <tissue evidence="5">Whole embryos</tissue>
    </source>
</reference>
<evidence type="ECO:0000313" key="5">
    <source>
        <dbReference type="EMBL" id="KAJ6640106.1"/>
    </source>
</evidence>
<feature type="chain" id="PRO_5040467108" evidence="3">
    <location>
        <begin position="18"/>
        <end position="406"/>
    </location>
</feature>
<proteinExistence type="inferred from homology"/>
<dbReference type="PANTHER" id="PTHR24260">
    <property type="match status" value="1"/>
</dbReference>
<dbReference type="InterPro" id="IPR043504">
    <property type="entry name" value="Peptidase_S1_PA_chymotrypsin"/>
</dbReference>
<protein>
    <submittedName>
        <fullName evidence="5">Serine protease gd</fullName>
    </submittedName>
</protein>
<dbReference type="Gene3D" id="2.10.25.10">
    <property type="entry name" value="Laminin"/>
    <property type="match status" value="1"/>
</dbReference>
<dbReference type="GO" id="GO:0004252">
    <property type="term" value="F:serine-type endopeptidase activity"/>
    <property type="evidence" value="ECO:0007669"/>
    <property type="project" value="InterPro"/>
</dbReference>
<dbReference type="CDD" id="cd00190">
    <property type="entry name" value="Tryp_SPc"/>
    <property type="match status" value="1"/>
</dbReference>
<feature type="domain" description="Peptidase S1" evidence="4">
    <location>
        <begin position="30"/>
        <end position="281"/>
    </location>
</feature>
<dbReference type="InterPro" id="IPR036084">
    <property type="entry name" value="Ser_inhib-like_sf"/>
</dbReference>
<gene>
    <name evidence="5" type="primary">gd_4</name>
    <name evidence="5" type="ORF">Bhyg_12855</name>
</gene>
<organism evidence="5 6">
    <name type="scientific">Pseudolycoriella hygida</name>
    <dbReference type="NCBI Taxonomy" id="35572"/>
    <lineage>
        <taxon>Eukaryota</taxon>
        <taxon>Metazoa</taxon>
        <taxon>Ecdysozoa</taxon>
        <taxon>Arthropoda</taxon>
        <taxon>Hexapoda</taxon>
        <taxon>Insecta</taxon>
        <taxon>Pterygota</taxon>
        <taxon>Neoptera</taxon>
        <taxon>Endopterygota</taxon>
        <taxon>Diptera</taxon>
        <taxon>Nematocera</taxon>
        <taxon>Sciaroidea</taxon>
        <taxon>Sciaridae</taxon>
        <taxon>Pseudolycoriella</taxon>
    </lineage>
</organism>
<evidence type="ECO:0000259" key="4">
    <source>
        <dbReference type="PROSITE" id="PS50240"/>
    </source>
</evidence>
<dbReference type="Pfam" id="PF00089">
    <property type="entry name" value="Trypsin"/>
    <property type="match status" value="1"/>
</dbReference>
<evidence type="ECO:0000313" key="6">
    <source>
        <dbReference type="Proteomes" id="UP001151699"/>
    </source>
</evidence>
<evidence type="ECO:0000256" key="3">
    <source>
        <dbReference type="SAM" id="SignalP"/>
    </source>
</evidence>
<dbReference type="InterPro" id="IPR001254">
    <property type="entry name" value="Trypsin_dom"/>
</dbReference>
<evidence type="ECO:0000256" key="1">
    <source>
        <dbReference type="ARBA" id="ARBA00023157"/>
    </source>
</evidence>
<dbReference type="SUPFAM" id="SSF50494">
    <property type="entry name" value="Trypsin-like serine proteases"/>
    <property type="match status" value="1"/>
</dbReference>
<dbReference type="GO" id="GO:0006508">
    <property type="term" value="P:proteolysis"/>
    <property type="evidence" value="ECO:0007669"/>
    <property type="project" value="UniProtKB-KW"/>
</dbReference>
<sequence>MKLIGLAFVFLFGSLSAQMLNSIRRRSCGIRIGLDIRKNVDEESMDGEYWPWIAAIYQSGSDGLTFKCTGTLIKPNLVLTSAHCMSEIQSQIAASTIEVHFGKSNLKETELSNNQRFSADEIIVHPDFNASNFANNLAIIRLSTDATLNNFVQPVCLTNSTLTETPLTKDELGTVVGWGIKQVTTHSIPNIVQKAFMAVVPNVNCLHNRLSLPYGSFCAFYKSDEKSGTAVSSASLIFTENSVYTVRGIMSEVVLEEGRNNGYVVFTEVAKFISWIEEIDSGVKPTTTTPKNHVCRPNEEFVYDPYRCDETCEGYGNPLCVEYAPEAKCYCKKGFVRLKTVGICVQADNRACRAKMPPTEETCARKENEQLSEWLYDEACPNTCANYNVPCNVTVPNGMFWGPHCE</sequence>
<dbReference type="InterPro" id="IPR009003">
    <property type="entry name" value="Peptidase_S1_PA"/>
</dbReference>
<comment type="similarity">
    <text evidence="2">Belongs to the peptidase S1 family. CLIP subfamily.</text>
</comment>
<keyword evidence="5" id="KW-0645">Protease</keyword>
<feature type="signal peptide" evidence="3">
    <location>
        <begin position="1"/>
        <end position="17"/>
    </location>
</feature>
<dbReference type="OrthoDB" id="7753362at2759"/>
<keyword evidence="5" id="KW-0378">Hydrolase</keyword>
<comment type="caution">
    <text evidence="5">The sequence shown here is derived from an EMBL/GenBank/DDBJ whole genome shotgun (WGS) entry which is preliminary data.</text>
</comment>
<keyword evidence="6" id="KW-1185">Reference proteome</keyword>
<dbReference type="PANTHER" id="PTHR24260:SF136">
    <property type="entry name" value="GH08193P-RELATED"/>
    <property type="match status" value="1"/>
</dbReference>
<dbReference type="SMART" id="SM00020">
    <property type="entry name" value="Tryp_SPc"/>
    <property type="match status" value="1"/>
</dbReference>
<keyword evidence="3" id="KW-0732">Signal</keyword>
<dbReference type="EMBL" id="WJQU01000003">
    <property type="protein sequence ID" value="KAJ6640106.1"/>
    <property type="molecule type" value="Genomic_DNA"/>
</dbReference>
<evidence type="ECO:0000256" key="2">
    <source>
        <dbReference type="ARBA" id="ARBA00024195"/>
    </source>
</evidence>
<dbReference type="Proteomes" id="UP001151699">
    <property type="component" value="Chromosome X"/>
</dbReference>
<dbReference type="Gene3D" id="2.40.10.10">
    <property type="entry name" value="Trypsin-like serine proteases"/>
    <property type="match status" value="1"/>
</dbReference>
<dbReference type="SUPFAM" id="SSF57567">
    <property type="entry name" value="Serine protease inhibitors"/>
    <property type="match status" value="1"/>
</dbReference>
<accession>A0A9Q0MXY9</accession>
<dbReference type="PROSITE" id="PS50240">
    <property type="entry name" value="TRYPSIN_DOM"/>
    <property type="match status" value="1"/>
</dbReference>
<dbReference type="InterPro" id="IPR051333">
    <property type="entry name" value="CLIP_Serine_Protease"/>
</dbReference>
<dbReference type="AlphaFoldDB" id="A0A9Q0MXY9"/>
<dbReference type="FunFam" id="2.40.10.10:FF:000068">
    <property type="entry name" value="transmembrane protease serine 2"/>
    <property type="match status" value="1"/>
</dbReference>
<name>A0A9Q0MXY9_9DIPT</name>